<dbReference type="AlphaFoldDB" id="A0A2M3ZMS0"/>
<organism evidence="1">
    <name type="scientific">Anopheles braziliensis</name>
    <dbReference type="NCBI Taxonomy" id="58242"/>
    <lineage>
        <taxon>Eukaryota</taxon>
        <taxon>Metazoa</taxon>
        <taxon>Ecdysozoa</taxon>
        <taxon>Arthropoda</taxon>
        <taxon>Hexapoda</taxon>
        <taxon>Insecta</taxon>
        <taxon>Pterygota</taxon>
        <taxon>Neoptera</taxon>
        <taxon>Endopterygota</taxon>
        <taxon>Diptera</taxon>
        <taxon>Nematocera</taxon>
        <taxon>Culicoidea</taxon>
        <taxon>Culicidae</taxon>
        <taxon>Anophelinae</taxon>
        <taxon>Anopheles</taxon>
    </lineage>
</organism>
<reference evidence="1" key="1">
    <citation type="submission" date="2018-01" db="EMBL/GenBank/DDBJ databases">
        <title>An insight into the sialome of Amazonian anophelines.</title>
        <authorList>
            <person name="Ribeiro J.M."/>
            <person name="Scarpassa V."/>
            <person name="Calvo E."/>
        </authorList>
    </citation>
    <scope>NUCLEOTIDE SEQUENCE</scope>
    <source>
        <tissue evidence="1">Salivary glands</tissue>
    </source>
</reference>
<name>A0A2M3ZMS0_9DIPT</name>
<protein>
    <submittedName>
        <fullName evidence="1">Putative secreted peptide</fullName>
    </submittedName>
</protein>
<dbReference type="EMBL" id="GGFM01009041">
    <property type="protein sequence ID" value="MBW29792.1"/>
    <property type="molecule type" value="Transcribed_RNA"/>
</dbReference>
<proteinExistence type="predicted"/>
<sequence>MSHEQLSAAAAAAAAAAAVHLDYRRSQTRYRPSKRHIARPESYGVEPRHWACLNGAYLRYSFPNKRFDGVSATHQLECTVANKNTSFSTDTNGDRAVSYG</sequence>
<accession>A0A2M3ZMS0</accession>
<evidence type="ECO:0000313" key="1">
    <source>
        <dbReference type="EMBL" id="MBW29792.1"/>
    </source>
</evidence>